<accession>A0ABT9HKI0</accession>
<keyword evidence="6 8" id="KW-0472">Membrane</keyword>
<evidence type="ECO:0000256" key="2">
    <source>
        <dbReference type="ARBA" id="ARBA00005811"/>
    </source>
</evidence>
<evidence type="ECO:0000256" key="8">
    <source>
        <dbReference type="SAM" id="Phobius"/>
    </source>
</evidence>
<keyword evidence="10" id="KW-1185">Reference proteome</keyword>
<comment type="caution">
    <text evidence="9">The sequence shown here is derived from an EMBL/GenBank/DDBJ whole genome shotgun (WGS) entry which is preliminary data.</text>
</comment>
<reference evidence="9 10" key="1">
    <citation type="submission" date="2023-08" db="EMBL/GenBank/DDBJ databases">
        <title>genomic of G39.</title>
        <authorList>
            <person name="Wang Y."/>
        </authorList>
    </citation>
    <scope>NUCLEOTIDE SEQUENCE [LARGE SCALE GENOMIC DNA]</scope>
    <source>
        <strain evidence="9 10">G39</strain>
    </source>
</reference>
<evidence type="ECO:0000313" key="9">
    <source>
        <dbReference type="EMBL" id="MDP4573659.1"/>
    </source>
</evidence>
<dbReference type="RefSeq" id="WP_305931150.1">
    <property type="nucleotide sequence ID" value="NZ_JAVAIM010000001.1"/>
</dbReference>
<dbReference type="Pfam" id="PF02472">
    <property type="entry name" value="ExbD"/>
    <property type="match status" value="1"/>
</dbReference>
<keyword evidence="7" id="KW-0813">Transport</keyword>
<feature type="transmembrane region" description="Helical" evidence="8">
    <location>
        <begin position="32"/>
        <end position="48"/>
    </location>
</feature>
<keyword evidence="3" id="KW-1003">Cell membrane</keyword>
<evidence type="ECO:0000256" key="5">
    <source>
        <dbReference type="ARBA" id="ARBA00022989"/>
    </source>
</evidence>
<name>A0ABT9HKI0_9SPHN</name>
<evidence type="ECO:0000256" key="6">
    <source>
        <dbReference type="ARBA" id="ARBA00023136"/>
    </source>
</evidence>
<dbReference type="InterPro" id="IPR003400">
    <property type="entry name" value="ExbD"/>
</dbReference>
<dbReference type="EMBL" id="JAVAIM010000001">
    <property type="protein sequence ID" value="MDP4573659.1"/>
    <property type="molecule type" value="Genomic_DNA"/>
</dbReference>
<dbReference type="Proteomes" id="UP001240639">
    <property type="component" value="Unassembled WGS sequence"/>
</dbReference>
<proteinExistence type="inferred from homology"/>
<gene>
    <name evidence="9" type="ORF">Q9K02_00720</name>
</gene>
<evidence type="ECO:0000256" key="3">
    <source>
        <dbReference type="ARBA" id="ARBA00022475"/>
    </source>
</evidence>
<comment type="similarity">
    <text evidence="2 7">Belongs to the ExbD/TolR family.</text>
</comment>
<keyword evidence="5 8" id="KW-1133">Transmembrane helix</keyword>
<keyword evidence="7" id="KW-0653">Protein transport</keyword>
<evidence type="ECO:0000313" key="10">
    <source>
        <dbReference type="Proteomes" id="UP001240639"/>
    </source>
</evidence>
<keyword evidence="4 7" id="KW-0812">Transmembrane</keyword>
<comment type="subcellular location">
    <subcellularLocation>
        <location evidence="1">Cell membrane</location>
        <topology evidence="1">Single-pass membrane protein</topology>
    </subcellularLocation>
    <subcellularLocation>
        <location evidence="7">Cell membrane</location>
        <topology evidence="7">Single-pass type II membrane protein</topology>
    </subcellularLocation>
</comment>
<protein>
    <recommendedName>
        <fullName evidence="11">Biopolymer transporter ExbD</fullName>
    </recommendedName>
</protein>
<sequence length="177" mass="19859">MNGIALSVPTDRCRRPRRRYCHGEPIGRPDSLPILLFVFALIAALLAMSPRATHFLKVDLPAPYPPGYLEVLTPSYDRIVIAANGNARWNSVPVNDAQLRFILDQSAMRPLQHSLLLTPDAQTPYPRVLEILRLVAAAGLNDRCFRFSGNARFARYDRPETFDNLVSPETVECLPYG</sequence>
<evidence type="ECO:0008006" key="11">
    <source>
        <dbReference type="Google" id="ProtNLM"/>
    </source>
</evidence>
<evidence type="ECO:0000256" key="1">
    <source>
        <dbReference type="ARBA" id="ARBA00004162"/>
    </source>
</evidence>
<evidence type="ECO:0000256" key="4">
    <source>
        <dbReference type="ARBA" id="ARBA00022692"/>
    </source>
</evidence>
<organism evidence="9 10">
    <name type="scientific">Qipengyuania profundimaris</name>
    <dbReference type="NCBI Taxonomy" id="3067652"/>
    <lineage>
        <taxon>Bacteria</taxon>
        <taxon>Pseudomonadati</taxon>
        <taxon>Pseudomonadota</taxon>
        <taxon>Alphaproteobacteria</taxon>
        <taxon>Sphingomonadales</taxon>
        <taxon>Erythrobacteraceae</taxon>
        <taxon>Qipengyuania</taxon>
    </lineage>
</organism>
<evidence type="ECO:0000256" key="7">
    <source>
        <dbReference type="RuleBase" id="RU003879"/>
    </source>
</evidence>